<comment type="caution">
    <text evidence="1">The sequence shown here is derived from an EMBL/GenBank/DDBJ whole genome shotgun (WGS) entry which is preliminary data.</text>
</comment>
<accession>A0AAE1UH80</accession>
<sequence length="93" mass="10190">MWLMMWQPLQVIVQRRLSLFVPVSARLGMSTLHQSSTTGGPNTIPGWARGGPPSPPVLTFSHACPGLLKGTRRNAAHYCYSKGVTQPALYISR</sequence>
<organism evidence="1 2">
    <name type="scientific">Petrolisthes manimaculis</name>
    <dbReference type="NCBI Taxonomy" id="1843537"/>
    <lineage>
        <taxon>Eukaryota</taxon>
        <taxon>Metazoa</taxon>
        <taxon>Ecdysozoa</taxon>
        <taxon>Arthropoda</taxon>
        <taxon>Crustacea</taxon>
        <taxon>Multicrustacea</taxon>
        <taxon>Malacostraca</taxon>
        <taxon>Eumalacostraca</taxon>
        <taxon>Eucarida</taxon>
        <taxon>Decapoda</taxon>
        <taxon>Pleocyemata</taxon>
        <taxon>Anomura</taxon>
        <taxon>Galatheoidea</taxon>
        <taxon>Porcellanidae</taxon>
        <taxon>Petrolisthes</taxon>
    </lineage>
</organism>
<name>A0AAE1UH80_9EUCA</name>
<dbReference type="EMBL" id="JAWZYT010000428">
    <property type="protein sequence ID" value="KAK4323597.1"/>
    <property type="molecule type" value="Genomic_DNA"/>
</dbReference>
<dbReference type="Proteomes" id="UP001292094">
    <property type="component" value="Unassembled WGS sequence"/>
</dbReference>
<reference evidence="1" key="1">
    <citation type="submission" date="2023-11" db="EMBL/GenBank/DDBJ databases">
        <title>Genome assemblies of two species of porcelain crab, Petrolisthes cinctipes and Petrolisthes manimaculis (Anomura: Porcellanidae).</title>
        <authorList>
            <person name="Angst P."/>
        </authorList>
    </citation>
    <scope>NUCLEOTIDE SEQUENCE</scope>
    <source>
        <strain evidence="1">PB745_02</strain>
        <tissue evidence="1">Gill</tissue>
    </source>
</reference>
<evidence type="ECO:0000313" key="2">
    <source>
        <dbReference type="Proteomes" id="UP001292094"/>
    </source>
</evidence>
<protein>
    <submittedName>
        <fullName evidence="1">Uncharacterized protein</fullName>
    </submittedName>
</protein>
<proteinExistence type="predicted"/>
<evidence type="ECO:0000313" key="1">
    <source>
        <dbReference type="EMBL" id="KAK4323597.1"/>
    </source>
</evidence>
<dbReference type="AlphaFoldDB" id="A0AAE1UH80"/>
<gene>
    <name evidence="1" type="ORF">Pmani_005712</name>
</gene>
<keyword evidence="2" id="KW-1185">Reference proteome</keyword>